<evidence type="ECO:0000256" key="1">
    <source>
        <dbReference type="ARBA" id="ARBA00022614"/>
    </source>
</evidence>
<dbReference type="InterPro" id="IPR011011">
    <property type="entry name" value="Znf_FYVE_PHD"/>
</dbReference>
<keyword evidence="6" id="KW-0862">Zinc</keyword>
<dbReference type="InterPro" id="IPR019786">
    <property type="entry name" value="Zinc_finger_PHD-type_CS"/>
</dbReference>
<evidence type="ECO:0000256" key="4">
    <source>
        <dbReference type="ARBA" id="ARBA00022741"/>
    </source>
</evidence>
<dbReference type="Pfam" id="PF13639">
    <property type="entry name" value="zf-RING_2"/>
    <property type="match status" value="1"/>
</dbReference>
<evidence type="ECO:0000256" key="2">
    <source>
        <dbReference type="ARBA" id="ARBA00022723"/>
    </source>
</evidence>
<evidence type="ECO:0000256" key="6">
    <source>
        <dbReference type="ARBA" id="ARBA00022833"/>
    </source>
</evidence>
<name>A0ABQ9DNX0_9PASS</name>
<dbReference type="PROSITE" id="PS01359">
    <property type="entry name" value="ZF_PHD_1"/>
    <property type="match status" value="1"/>
</dbReference>
<dbReference type="InterPro" id="IPR027417">
    <property type="entry name" value="P-loop_NTPase"/>
</dbReference>
<gene>
    <name evidence="15" type="ORF">WISP_35446</name>
</gene>
<accession>A0ABQ9DNX0</accession>
<evidence type="ECO:0000259" key="13">
    <source>
        <dbReference type="PROSITE" id="PS50200"/>
    </source>
</evidence>
<evidence type="ECO:0000259" key="14">
    <source>
        <dbReference type="PROSITE" id="PS51424"/>
    </source>
</evidence>
<feature type="region of interest" description="Disordered" evidence="9">
    <location>
        <begin position="784"/>
        <end position="849"/>
    </location>
</feature>
<feature type="compositionally biased region" description="Basic residues" evidence="9">
    <location>
        <begin position="1557"/>
        <end position="1572"/>
    </location>
</feature>
<dbReference type="SMART" id="SM00314">
    <property type="entry name" value="RA"/>
    <property type="match status" value="1"/>
</dbReference>
<feature type="compositionally biased region" description="Basic residues" evidence="9">
    <location>
        <begin position="1604"/>
        <end position="1625"/>
    </location>
</feature>
<feature type="compositionally biased region" description="Polar residues" evidence="9">
    <location>
        <begin position="974"/>
        <end position="983"/>
    </location>
</feature>
<dbReference type="Pfam" id="PF00628">
    <property type="entry name" value="PHD"/>
    <property type="match status" value="1"/>
</dbReference>
<dbReference type="Pfam" id="PF13855">
    <property type="entry name" value="LRR_8"/>
    <property type="match status" value="1"/>
</dbReference>
<feature type="compositionally biased region" description="Polar residues" evidence="9">
    <location>
        <begin position="1049"/>
        <end position="1060"/>
    </location>
</feature>
<dbReference type="Gene3D" id="3.10.20.90">
    <property type="entry name" value="Phosphatidylinositol 3-kinase Catalytic Subunit, Chain A, domain 1"/>
    <property type="match status" value="1"/>
</dbReference>
<evidence type="ECO:0000256" key="10">
    <source>
        <dbReference type="SAM" id="Phobius"/>
    </source>
</evidence>
<feature type="compositionally biased region" description="Basic residues" evidence="9">
    <location>
        <begin position="1514"/>
        <end position="1542"/>
    </location>
</feature>
<dbReference type="Pfam" id="PF08477">
    <property type="entry name" value="Roc"/>
    <property type="match status" value="1"/>
</dbReference>
<protein>
    <submittedName>
        <fullName evidence="15">PHD and RING finger domain-containing protein 1</fullName>
    </submittedName>
</protein>
<feature type="compositionally biased region" description="Acidic residues" evidence="9">
    <location>
        <begin position="491"/>
        <end position="537"/>
    </location>
</feature>
<dbReference type="InterPro" id="IPR047157">
    <property type="entry name" value="PHRF1/Atg35"/>
</dbReference>
<dbReference type="InterPro" id="IPR020859">
    <property type="entry name" value="ROC"/>
</dbReference>
<keyword evidence="10" id="KW-0812">Transmembrane</keyword>
<dbReference type="PANTHER" id="PTHR12618">
    <property type="entry name" value="PHD AND RING FINGER DOMAIN-CONTAINING PROTEIN 1"/>
    <property type="match status" value="1"/>
</dbReference>
<feature type="compositionally biased region" description="Low complexity" evidence="9">
    <location>
        <begin position="984"/>
        <end position="1021"/>
    </location>
</feature>
<keyword evidence="8" id="KW-0175">Coiled coil</keyword>
<dbReference type="Proteomes" id="UP001145742">
    <property type="component" value="Unassembled WGS sequence"/>
</dbReference>
<proteinExistence type="predicted"/>
<feature type="compositionally biased region" description="Basic and acidic residues" evidence="9">
    <location>
        <begin position="1504"/>
        <end position="1513"/>
    </location>
</feature>
<feature type="compositionally biased region" description="Basic residues" evidence="9">
    <location>
        <begin position="794"/>
        <end position="813"/>
    </location>
</feature>
<feature type="domain" description="RING-type" evidence="12">
    <location>
        <begin position="566"/>
        <end position="607"/>
    </location>
</feature>
<feature type="region of interest" description="Disordered" evidence="9">
    <location>
        <begin position="113"/>
        <end position="142"/>
    </location>
</feature>
<feature type="compositionally biased region" description="Basic and acidic residues" evidence="9">
    <location>
        <begin position="1466"/>
        <end position="1480"/>
    </location>
</feature>
<dbReference type="PROSITE" id="PS50200">
    <property type="entry name" value="RA"/>
    <property type="match status" value="1"/>
</dbReference>
<feature type="domain" description="PHD-type" evidence="11">
    <location>
        <begin position="643"/>
        <end position="693"/>
    </location>
</feature>
<dbReference type="CDD" id="cd15536">
    <property type="entry name" value="PHD_PHRF1"/>
    <property type="match status" value="1"/>
</dbReference>
<feature type="region of interest" description="Disordered" evidence="9">
    <location>
        <begin position="1350"/>
        <end position="1689"/>
    </location>
</feature>
<feature type="compositionally biased region" description="Low complexity" evidence="9">
    <location>
        <begin position="1543"/>
        <end position="1552"/>
    </location>
</feature>
<dbReference type="PANTHER" id="PTHR12618:SF20">
    <property type="entry name" value="PHD AND RING FINGER DOMAIN-CONTAINING PROTEIN 1"/>
    <property type="match status" value="1"/>
</dbReference>
<evidence type="ECO:0000256" key="7">
    <source>
        <dbReference type="PROSITE-ProRule" id="PRU00175"/>
    </source>
</evidence>
<sequence>MELKVWVDGIQRVVCGVSEQTTCQEVVIALARAIGQTGRYVLVQKLREKERQLLPLECPLESLAKCGQYANDVQFILRRTGPSMAERPSSEGAPQAPERTFIRASLPIKPRLTSMDAPRSREPKKSMTFNLGPTGSSDPFSMSRWRHQGREGIDLEGGGIVQPSKEELFRRVLQQQEQLHSLEAHGDTLEMDLRLWERSRLAGQENEILYLEQLVRRNETELGEEEFWQSELRLEKECERERQERVRSLRASLEEYTQRIYELSVRTEALQEEIQWEMAERSKRGKEISVPSPTELEDMATKMKRDLEAKVKQGTQLESNLASVEKALEEAEKNLQAQTQELEELNKELRQCNLQQFIQQTGATVTVLQARSEEDAQLEPSPCELPAYRRNGGFLPTTGTDSPPRVSTKQLLNHPRTLPEPLVPSLNPEGAWCAASMKSAFLQGADFQCPAMDEDSQDELINKNASLGKGKRQCLALLSETESNGGHSCDSEDDTRSEEEDTEEEGGEEDKEESEDEELEDCEDDDEEEEEEEEPEGAVEGMSDSLKLEPPLNGASISSDEDSENCPICLNTFRDQAVGTPENCSHYFCLDCIVEWSKNANSCPVDRILFKYISIRAHFGGKILKKIPVENTKTQGGDGEDDPTFCEVCGRSDREDRLLLCDGCDAGYHMECLNPPLSEVPVDEWFCPACAPMGASAAADTDHVSEEEVAALVADVVPTTSRLRPHVRTRAIARTRQSERVRATVNRNRITTAQRIQHVPRYLMSSLLDETIEAVVAGLNTAVYQRPPTPRAPARQKRKTGRRKKVGGKKRTQTKSAGKKSSGTQLKRRKRLTKKRRGKKTRVKNEVSTRSRIARTLGLSKPVHGASLPSMYKPTEPSLGLMRADIGAASLSVFGDPYELDPYERSSVPALSPEQEAEAAPVPDLLGSILSGQSLLMMSSSDVVINRDGSLTAKKAVPLHRKSASDSRVDDGSGHNTQPSTVHSGTTASSSIAGPSISSELSTHTTPFSSSLFSSPSPSLSRIESAANPAQTASEKATVKSEYSMAPRSVQTQNIATLSRHSSKLDEMPRFNGKSKNFVPSDSSSKPLHCNLNSGPKAVSVRQPLKPPSKRIDIFELPRIPKIKKETSSKQVEPEPTGSQSCDIPSSCITQLTGKESTNQPGKGSKVESQKSNSKEPQQQTRTSGVSFSTSTGVYSSSSLLGTSRGKGPGSFESFKINIPGNAGPPSRLSNPGFCNTFRPVDDVQQKDSPSPLFSVKKKQVKSEIYDPFEPTGSDSSSANSSPERLGSGIPLTNITRTISIDNPKVQTFQTVRRFTPYRVENIFGSEADSDVPSGNTESRDDVAVESRIVEQISDTEERDNMDEDDVLSSPCTSSTVKQISNTECVKEENKEGPNVFFNAEELIRPNINVKLEPDSPSKTDGQQKVQKVEQTERRSRSRSCSNSSSRSKKKMKRKKALVKERKRSRSESRDRAHSRDRSSRSSSWSGGEERDKTRTLKSKSRRSSTDRSSSHERSKKKKVKDKTKDKKAKTSWSRERRKSRSRSGSPGSTSEFYENRKKKRRSRSRSRRRDHSRSNSTERTKRRKHRRDKSYERYDKDSSLRSRDRKRSRSRSRERRKWRSRSRSATRSWEHKSSKSKEKRPRSRSRSKERRHRSKETSLPPPPEKDQKPALENLSRCPEHPHSLKQEPKDELVLEELSITIEPKVQLEEIQAETPVQLREVQETIKVEPICQEVASETAFPVPEITNICVPTGNVDSFAETELLSSTDQAMLSSCGNTNVEITVKIENTALCPSLMDQPPKKEVIMHLPTEAAPIQSLSKSKITDCVREVKEECLVSNEKTSNFTKPELEVVPQGPALKSKAPVKRVTWNLQEEESSTLSSGKAPRMPFYKLQRAKEGAWKAEDLNQTLNQVQLNEPPPTNYMIPEPMFPDVDSSQVYCQNIPLTPPLPSSLPPYAPVSQPTVQFIMQGSLPALGCVAGQSLTPEPGSLATASEPGIQAASVGNAEEKIQAPKPPVDKTKNEEYMKKLHMQERAVEEVKLAIKPFYQKREITKEEYKNILRKAVQKICHSKSGEINPMKVANLVKAYVEKYKHMRKHKKTDGEDTRQEQEDGLREVSLSTQRLRVLTPAVLSNPMLESLDLDRNKLRTITGISKLCNLKKLILSKNEIVDFPNEIQSLVCLERLELNQNQIRVIPEGVFSHLPRLKHLRLNNNRLCALPRDLAACQGSLQYLNISNNLFRTFPQAVLQLALLQELHVQNNALRQLPKELFQRQSLKMFKASGNPLREPPSEVCAGGIQQIRNYFIQLQHGLGQEDKRVKTMFLGASLAGKSTICKSLKQGQSKLVPREERTVGIEISEFQIEDFTFLFWDFAGQLEYYMTHHVFITPQALVILVINLHMYQTNNNTFKELVGFWINNLSMRVPNSVVLPVGTHVDCCQEEEVKEKSHDIMAKIAAMLAERKSNLTHFINNLEGSEEPKFYVDQLERLKEMESCTLTVGLIILVSGCLWYVLSLFQILNLVAVNCMDHCDIKKLEFTILEHVKNEELFPEVVRVLPPVYRQVEAAIVDIAQSEEMADHGMMDLQHLLSKLSQHEHLAHLGRELLQDILRYLHRIGLVVWYEEINHLESTIFLQPTFLITMFKLLVRYRLVQQLESISVETLIGEHATIRDRANWVWTFKSKAMLCHQAVRALVKDQLCSEGMQDVFEEIMGHRPHRGRGKLFSLLEHFELCLEVRHTEALNPQASEFVPGKPWETTRSQGKSWYLFPTYLNQTEEVSEVWGGDHPEDLHIRAYFSPEIPEGFFQRFLVKACSFYSTHWVAKVTCLLVCNGKPLLIKENNQRAYSYLELRSRKPAGRTVPSQLEKPPAQPSAHYYVTSYGTTTFGPSSIQVTRQNISHD</sequence>
<dbReference type="InterPro" id="IPR057031">
    <property type="entry name" value="SFR19-like_C"/>
</dbReference>
<feature type="compositionally biased region" description="Polar residues" evidence="9">
    <location>
        <begin position="127"/>
        <end position="140"/>
    </location>
</feature>
<dbReference type="EMBL" id="WHWB01032918">
    <property type="protein sequence ID" value="KAJ7423046.1"/>
    <property type="molecule type" value="Genomic_DNA"/>
</dbReference>
<feature type="compositionally biased region" description="Polar residues" evidence="9">
    <location>
        <begin position="1273"/>
        <end position="1283"/>
    </location>
</feature>
<dbReference type="PROSITE" id="PS00518">
    <property type="entry name" value="ZF_RING_1"/>
    <property type="match status" value="1"/>
</dbReference>
<dbReference type="Pfam" id="PF00788">
    <property type="entry name" value="RA"/>
    <property type="match status" value="1"/>
</dbReference>
<dbReference type="SUPFAM" id="SSF52058">
    <property type="entry name" value="L domain-like"/>
    <property type="match status" value="1"/>
</dbReference>
<dbReference type="InterPro" id="IPR017907">
    <property type="entry name" value="Znf_RING_CS"/>
</dbReference>
<dbReference type="PROSITE" id="PS51450">
    <property type="entry name" value="LRR"/>
    <property type="match status" value="2"/>
</dbReference>
<evidence type="ECO:0000256" key="5">
    <source>
        <dbReference type="ARBA" id="ARBA00022771"/>
    </source>
</evidence>
<evidence type="ECO:0000256" key="9">
    <source>
        <dbReference type="SAM" id="MobiDB-lite"/>
    </source>
</evidence>
<dbReference type="SUPFAM" id="SSF57903">
    <property type="entry name" value="FYVE/PHD zinc finger"/>
    <property type="match status" value="1"/>
</dbReference>
<dbReference type="Gene3D" id="3.30.70.1390">
    <property type="entry name" value="ROC domain from the Parkinson's disease-associated leucine-rich repeat kinase 2"/>
    <property type="match status" value="1"/>
</dbReference>
<evidence type="ECO:0000259" key="11">
    <source>
        <dbReference type="PROSITE" id="PS50016"/>
    </source>
</evidence>
<dbReference type="InterPro" id="IPR029071">
    <property type="entry name" value="Ubiquitin-like_domsf"/>
</dbReference>
<dbReference type="CDD" id="cd16135">
    <property type="entry name" value="RA_RASSF7"/>
    <property type="match status" value="1"/>
</dbReference>
<keyword evidence="4" id="KW-0547">Nucleotide-binding</keyword>
<organism evidence="15 16">
    <name type="scientific">Willisornis vidua</name>
    <name type="common">Xingu scale-backed antbird</name>
    <dbReference type="NCBI Taxonomy" id="1566151"/>
    <lineage>
        <taxon>Eukaryota</taxon>
        <taxon>Metazoa</taxon>
        <taxon>Chordata</taxon>
        <taxon>Craniata</taxon>
        <taxon>Vertebrata</taxon>
        <taxon>Euteleostomi</taxon>
        <taxon>Archelosauria</taxon>
        <taxon>Archosauria</taxon>
        <taxon>Dinosauria</taxon>
        <taxon>Saurischia</taxon>
        <taxon>Theropoda</taxon>
        <taxon>Coelurosauria</taxon>
        <taxon>Aves</taxon>
        <taxon>Neognathae</taxon>
        <taxon>Neoaves</taxon>
        <taxon>Telluraves</taxon>
        <taxon>Australaves</taxon>
        <taxon>Passeriformes</taxon>
        <taxon>Thamnophilidae</taxon>
        <taxon>Willisornis</taxon>
    </lineage>
</organism>
<dbReference type="InterPro" id="IPR013083">
    <property type="entry name" value="Znf_RING/FYVE/PHD"/>
</dbReference>
<dbReference type="SUPFAM" id="SSF54236">
    <property type="entry name" value="Ubiquitin-like"/>
    <property type="match status" value="1"/>
</dbReference>
<dbReference type="SMART" id="SM00369">
    <property type="entry name" value="LRR_TYP"/>
    <property type="match status" value="4"/>
</dbReference>
<keyword evidence="3" id="KW-0677">Repeat</keyword>
<feature type="domain" description="Roc" evidence="14">
    <location>
        <begin position="2312"/>
        <end position="2545"/>
    </location>
</feature>
<dbReference type="PROSITE" id="PS50089">
    <property type="entry name" value="ZF_RING_2"/>
    <property type="match status" value="1"/>
</dbReference>
<reference evidence="15" key="1">
    <citation type="submission" date="2019-10" db="EMBL/GenBank/DDBJ databases">
        <authorList>
            <person name="Soares A.E.R."/>
            <person name="Aleixo A."/>
            <person name="Schneider P."/>
            <person name="Miyaki C.Y."/>
            <person name="Schneider M.P."/>
            <person name="Mello C."/>
            <person name="Vasconcelos A.T.R."/>
        </authorList>
    </citation>
    <scope>NUCLEOTIDE SEQUENCE</scope>
    <source>
        <tissue evidence="15">Muscle</tissue>
    </source>
</reference>
<keyword evidence="5 7" id="KW-0863">Zinc-finger</keyword>
<feature type="compositionally biased region" description="Basic residues" evidence="9">
    <location>
        <begin position="826"/>
        <end position="842"/>
    </location>
</feature>
<feature type="compositionally biased region" description="Acidic residues" evidence="9">
    <location>
        <begin position="1354"/>
        <end position="1367"/>
    </location>
</feature>
<dbReference type="InterPro" id="IPR019787">
    <property type="entry name" value="Znf_PHD-finger"/>
</dbReference>
<feature type="compositionally biased region" description="Polar residues" evidence="9">
    <location>
        <begin position="1137"/>
        <end position="1162"/>
    </location>
</feature>
<evidence type="ECO:0000256" key="8">
    <source>
        <dbReference type="SAM" id="Coils"/>
    </source>
</evidence>
<dbReference type="PROSITE" id="PS50016">
    <property type="entry name" value="ZF_PHD_2"/>
    <property type="match status" value="1"/>
</dbReference>
<feature type="coiled-coil region" evidence="8">
    <location>
        <begin position="314"/>
        <end position="355"/>
    </location>
</feature>
<feature type="compositionally biased region" description="Basic and acidic residues" evidence="9">
    <location>
        <begin position="1590"/>
        <end position="1603"/>
    </location>
</feature>
<feature type="compositionally biased region" description="Polar residues" evidence="9">
    <location>
        <begin position="1074"/>
        <end position="1094"/>
    </location>
</feature>
<feature type="region of interest" description="Disordered" evidence="9">
    <location>
        <begin position="956"/>
        <end position="1292"/>
    </location>
</feature>
<keyword evidence="1" id="KW-0433">Leucine-rich repeat</keyword>
<dbReference type="PROSITE" id="PS51424">
    <property type="entry name" value="ROC"/>
    <property type="match status" value="1"/>
</dbReference>
<feature type="region of interest" description="Disordered" evidence="9">
    <location>
        <begin position="1326"/>
        <end position="1345"/>
    </location>
</feature>
<feature type="compositionally biased region" description="Basic and acidic residues" evidence="9">
    <location>
        <begin position="2101"/>
        <end position="2115"/>
    </location>
</feature>
<dbReference type="InterPro" id="IPR032675">
    <property type="entry name" value="LRR_dom_sf"/>
</dbReference>
<dbReference type="SUPFAM" id="SSF52540">
    <property type="entry name" value="P-loop containing nucleoside triphosphate hydrolases"/>
    <property type="match status" value="1"/>
</dbReference>
<feature type="region of interest" description="Disordered" evidence="9">
    <location>
        <begin position="479"/>
        <end position="563"/>
    </location>
</feature>
<feature type="domain" description="Ras-associating" evidence="13">
    <location>
        <begin position="1"/>
        <end position="82"/>
    </location>
</feature>
<keyword evidence="10" id="KW-1133">Transmembrane helix</keyword>
<feature type="compositionally biased region" description="Basic residues" evidence="9">
    <location>
        <begin position="1638"/>
        <end position="1655"/>
    </location>
</feature>
<dbReference type="InterPro" id="IPR033631">
    <property type="entry name" value="RASSF7_RA"/>
</dbReference>
<feature type="compositionally biased region" description="Basic and acidic residues" evidence="9">
    <location>
        <begin position="963"/>
        <end position="973"/>
    </location>
</feature>
<evidence type="ECO:0000313" key="16">
    <source>
        <dbReference type="Proteomes" id="UP001145742"/>
    </source>
</evidence>
<dbReference type="SUPFAM" id="SSF57850">
    <property type="entry name" value="RING/U-box"/>
    <property type="match status" value="1"/>
</dbReference>
<feature type="compositionally biased region" description="Low complexity" evidence="9">
    <location>
        <begin position="1181"/>
        <end position="1206"/>
    </location>
</feature>
<dbReference type="InterPro" id="IPR001841">
    <property type="entry name" value="Znf_RING"/>
</dbReference>
<feature type="compositionally biased region" description="Basic and acidic residues" evidence="9">
    <location>
        <begin position="1678"/>
        <end position="1689"/>
    </location>
</feature>
<dbReference type="SMART" id="SM00184">
    <property type="entry name" value="RING"/>
    <property type="match status" value="2"/>
</dbReference>
<dbReference type="Gene3D" id="3.30.40.10">
    <property type="entry name" value="Zinc/RING finger domain, C3HC4 (zinc finger)"/>
    <property type="match status" value="2"/>
</dbReference>
<evidence type="ECO:0000259" key="12">
    <source>
        <dbReference type="PROSITE" id="PS50089"/>
    </source>
</evidence>
<evidence type="ECO:0000313" key="15">
    <source>
        <dbReference type="EMBL" id="KAJ7423046.1"/>
    </source>
</evidence>
<keyword evidence="16" id="KW-1185">Reference proteome</keyword>
<comment type="caution">
    <text evidence="15">The sequence shown here is derived from an EMBL/GenBank/DDBJ whole genome shotgun (WGS) entry which is preliminary data.</text>
</comment>
<dbReference type="Gene3D" id="3.40.50.300">
    <property type="entry name" value="P-loop containing nucleotide triphosphate hydrolases"/>
    <property type="match status" value="1"/>
</dbReference>
<feature type="compositionally biased region" description="Polar residues" evidence="9">
    <location>
        <begin position="1170"/>
        <end position="1180"/>
    </location>
</feature>
<dbReference type="SMART" id="SM00364">
    <property type="entry name" value="LRR_BAC"/>
    <property type="match status" value="3"/>
</dbReference>
<dbReference type="SMART" id="SM00249">
    <property type="entry name" value="PHD"/>
    <property type="match status" value="1"/>
</dbReference>
<dbReference type="InterPro" id="IPR001965">
    <property type="entry name" value="Znf_PHD"/>
</dbReference>
<feature type="transmembrane region" description="Helical" evidence="10">
    <location>
        <begin position="2496"/>
        <end position="2523"/>
    </location>
</feature>
<dbReference type="CDD" id="cd16635">
    <property type="entry name" value="mRING-HC-C3HC3D_PHRF1"/>
    <property type="match status" value="1"/>
</dbReference>
<dbReference type="InterPro" id="IPR003591">
    <property type="entry name" value="Leu-rich_rpt_typical-subtyp"/>
</dbReference>
<feature type="compositionally biased region" description="Basic residues" evidence="9">
    <location>
        <begin position="1447"/>
        <end position="1465"/>
    </location>
</feature>
<dbReference type="Gene3D" id="3.80.10.10">
    <property type="entry name" value="Ribonuclease Inhibitor"/>
    <property type="match status" value="1"/>
</dbReference>
<dbReference type="Pfam" id="PF23030">
    <property type="entry name" value="SCAF11-like_C"/>
    <property type="match status" value="1"/>
</dbReference>
<evidence type="ECO:0000256" key="3">
    <source>
        <dbReference type="ARBA" id="ARBA00022737"/>
    </source>
</evidence>
<feature type="region of interest" description="Disordered" evidence="9">
    <location>
        <begin position="2096"/>
        <end position="2115"/>
    </location>
</feature>
<dbReference type="InterPro" id="IPR000159">
    <property type="entry name" value="RA_dom"/>
</dbReference>
<feature type="compositionally biased region" description="Polar residues" evidence="9">
    <location>
        <begin position="1370"/>
        <end position="1384"/>
    </location>
</feature>
<dbReference type="InterPro" id="IPR001611">
    <property type="entry name" value="Leu-rich_rpt"/>
</dbReference>
<keyword evidence="2" id="KW-0479">Metal-binding</keyword>
<keyword evidence="10" id="KW-0472">Membrane</keyword>